<dbReference type="Gene3D" id="3.40.710.10">
    <property type="entry name" value="DD-peptidase/beta-lactamase superfamily"/>
    <property type="match status" value="1"/>
</dbReference>
<feature type="domain" description="Penicillin-binding protein transpeptidase" evidence="11">
    <location>
        <begin position="336"/>
        <end position="583"/>
    </location>
</feature>
<dbReference type="InterPro" id="IPR023346">
    <property type="entry name" value="Lysozyme-like_dom_sf"/>
</dbReference>
<keyword evidence="3" id="KW-0328">Glycosyltransferase</keyword>
<feature type="region of interest" description="Disordered" evidence="9">
    <location>
        <begin position="621"/>
        <end position="738"/>
    </location>
</feature>
<dbReference type="InterPro" id="IPR001460">
    <property type="entry name" value="PCN-bd_Tpept"/>
</dbReference>
<keyword evidence="1 13" id="KW-0121">Carboxypeptidase</keyword>
<evidence type="ECO:0000256" key="5">
    <source>
        <dbReference type="ARBA" id="ARBA00022801"/>
    </source>
</evidence>
<evidence type="ECO:0000313" key="13">
    <source>
        <dbReference type="EMBL" id="MDR7362306.1"/>
    </source>
</evidence>
<feature type="compositionally biased region" description="Pro residues" evidence="9">
    <location>
        <begin position="668"/>
        <end position="679"/>
    </location>
</feature>
<dbReference type="Pfam" id="PF00912">
    <property type="entry name" value="Transgly"/>
    <property type="match status" value="1"/>
</dbReference>
<comment type="catalytic activity">
    <reaction evidence="8">
        <text>[GlcNAc-(1-&gt;4)-Mur2Ac(oyl-L-Ala-gamma-D-Glu-L-Lys-D-Ala-D-Ala)](n)-di-trans,octa-cis-undecaprenyl diphosphate + beta-D-GlcNAc-(1-&gt;4)-Mur2Ac(oyl-L-Ala-gamma-D-Glu-L-Lys-D-Ala-D-Ala)-di-trans,octa-cis-undecaprenyl diphosphate = [GlcNAc-(1-&gt;4)-Mur2Ac(oyl-L-Ala-gamma-D-Glu-L-Lys-D-Ala-D-Ala)](n+1)-di-trans,octa-cis-undecaprenyl diphosphate + di-trans,octa-cis-undecaprenyl diphosphate + H(+)</text>
        <dbReference type="Rhea" id="RHEA:23708"/>
        <dbReference type="Rhea" id="RHEA-COMP:9602"/>
        <dbReference type="Rhea" id="RHEA-COMP:9603"/>
        <dbReference type="ChEBI" id="CHEBI:15378"/>
        <dbReference type="ChEBI" id="CHEBI:58405"/>
        <dbReference type="ChEBI" id="CHEBI:60033"/>
        <dbReference type="ChEBI" id="CHEBI:78435"/>
        <dbReference type="EC" id="2.4.99.28"/>
    </reaction>
</comment>
<dbReference type="RefSeq" id="WP_310301591.1">
    <property type="nucleotide sequence ID" value="NZ_BAAAPS010000008.1"/>
</dbReference>
<evidence type="ECO:0000259" key="12">
    <source>
        <dbReference type="Pfam" id="PF00912"/>
    </source>
</evidence>
<proteinExistence type="predicted"/>
<sequence>MSDKTPKRGPEARSTTRTWVKRVFLLLATVFGLGLVLFAFAYATTDIPDPNQGFEAQTTYVYYDDGKSVLGKFAEQNRTTIPLEDVPQHVQDAVIAAEDATFYSNKGIDPKGILRAAFNNAKGGSTQGASTITQQYVKVLYLTQERSFTRKAKEAILSLKIHRQLSKDEILAGYLNTIYFGRGAYGIEAASRAYFGIPAKKLDVRQGAALAAMINNPNNLDPAEGEASRSALESRYTYVIDRMSELGSLPSVKGDPYRLPKFPKRKVENSNGGQRGHILKMVHDDLVKNGFSESEILTGGLRVTTTIDKKVQAAVEAGVPEVAPKLKGLHPAVASVDPRTGALRGIYAGQDYLKSQLNWAVAGGAPGSTFKAFALATALDYGYSLKSTFDGNSPIEVNGTEFSNEGEGLGESYGSAISLLTATEKSVNTAYIDLADSMDNGVSKIKEHAIAMGIPRNAPGLDDTFSIVLGSATVSPIDMANAYGTIADGGKAKKWYVVQKVKTLDGSRPYKHNVRTTAAISEDVAADTSYALQQVAIAGTGQNANVIGRPIAGKTGTATTDGGHVRSSWFVGYTPQLATAVMYVRGNGNQPLDGFLSSFFGADYPARTWAAVMGKALEGEEEIPFPPPANLEQTAEGHEPYTPPPSPTYTPSPTKSPSKSPSSSPTPTDAPSPSGPPSSTPTATPPGGGGGGGATESPAAQKTTTPGQSPAGRSQEPATTRQSGRRRRRAPGRRAAAA</sequence>
<evidence type="ECO:0000259" key="11">
    <source>
        <dbReference type="Pfam" id="PF00905"/>
    </source>
</evidence>
<dbReference type="InterPro" id="IPR050396">
    <property type="entry name" value="Glycosyltr_51/Transpeptidase"/>
</dbReference>
<keyword evidence="2" id="KW-0645">Protease</keyword>
<feature type="compositionally biased region" description="Pro residues" evidence="9">
    <location>
        <begin position="641"/>
        <end position="650"/>
    </location>
</feature>
<name>A0ABU2BVL0_9ACTN</name>
<dbReference type="PANTHER" id="PTHR32282">
    <property type="entry name" value="BINDING PROTEIN TRANSPEPTIDASE, PUTATIVE-RELATED"/>
    <property type="match status" value="1"/>
</dbReference>
<dbReference type="EMBL" id="JAVDYG010000001">
    <property type="protein sequence ID" value="MDR7362306.1"/>
    <property type="molecule type" value="Genomic_DNA"/>
</dbReference>
<gene>
    <name evidence="13" type="ORF">J2S63_001859</name>
</gene>
<keyword evidence="4" id="KW-0808">Transferase</keyword>
<keyword evidence="5" id="KW-0378">Hydrolase</keyword>
<keyword evidence="6" id="KW-0511">Multifunctional enzyme</keyword>
<evidence type="ECO:0000256" key="4">
    <source>
        <dbReference type="ARBA" id="ARBA00022679"/>
    </source>
</evidence>
<comment type="catalytic activity">
    <reaction evidence="7">
        <text>Preferential cleavage: (Ac)2-L-Lys-D-Ala-|-D-Ala. Also transpeptidation of peptidyl-alanyl moieties that are N-acyl substituents of D-alanine.</text>
        <dbReference type="EC" id="3.4.16.4"/>
    </reaction>
</comment>
<feature type="compositionally biased region" description="Polar residues" evidence="9">
    <location>
        <begin position="701"/>
        <end position="712"/>
    </location>
</feature>
<evidence type="ECO:0000256" key="8">
    <source>
        <dbReference type="ARBA" id="ARBA00049902"/>
    </source>
</evidence>
<evidence type="ECO:0000313" key="14">
    <source>
        <dbReference type="Proteomes" id="UP001183648"/>
    </source>
</evidence>
<dbReference type="Gene3D" id="1.10.3810.10">
    <property type="entry name" value="Biosynthetic peptidoglycan transglycosylase-like"/>
    <property type="match status" value="1"/>
</dbReference>
<dbReference type="Proteomes" id="UP001183648">
    <property type="component" value="Unassembled WGS sequence"/>
</dbReference>
<keyword evidence="10" id="KW-0472">Membrane</keyword>
<dbReference type="InterPro" id="IPR036950">
    <property type="entry name" value="PBP_transglycosylase"/>
</dbReference>
<dbReference type="SUPFAM" id="SSF56601">
    <property type="entry name" value="beta-lactamase/transpeptidase-like"/>
    <property type="match status" value="1"/>
</dbReference>
<feature type="transmembrane region" description="Helical" evidence="10">
    <location>
        <begin position="23"/>
        <end position="43"/>
    </location>
</feature>
<organism evidence="13 14">
    <name type="scientific">Nocardioides marmoribigeumensis</name>
    <dbReference type="NCBI Taxonomy" id="433649"/>
    <lineage>
        <taxon>Bacteria</taxon>
        <taxon>Bacillati</taxon>
        <taxon>Actinomycetota</taxon>
        <taxon>Actinomycetes</taxon>
        <taxon>Propionibacteriales</taxon>
        <taxon>Nocardioidaceae</taxon>
        <taxon>Nocardioides</taxon>
    </lineage>
</organism>
<feature type="domain" description="Glycosyl transferase family 51" evidence="12">
    <location>
        <begin position="69"/>
        <end position="243"/>
    </location>
</feature>
<evidence type="ECO:0000256" key="3">
    <source>
        <dbReference type="ARBA" id="ARBA00022676"/>
    </source>
</evidence>
<evidence type="ECO:0000256" key="7">
    <source>
        <dbReference type="ARBA" id="ARBA00034000"/>
    </source>
</evidence>
<keyword evidence="10" id="KW-0812">Transmembrane</keyword>
<dbReference type="InterPro" id="IPR001264">
    <property type="entry name" value="Glyco_trans_51"/>
</dbReference>
<protein>
    <submittedName>
        <fullName evidence="13">Membrane peptidoglycan carboxypeptidase</fullName>
    </submittedName>
</protein>
<evidence type="ECO:0000256" key="1">
    <source>
        <dbReference type="ARBA" id="ARBA00022645"/>
    </source>
</evidence>
<feature type="compositionally biased region" description="Basic residues" evidence="9">
    <location>
        <begin position="723"/>
        <end position="732"/>
    </location>
</feature>
<evidence type="ECO:0000256" key="6">
    <source>
        <dbReference type="ARBA" id="ARBA00023268"/>
    </source>
</evidence>
<keyword evidence="10" id="KW-1133">Transmembrane helix</keyword>
<dbReference type="InterPro" id="IPR012338">
    <property type="entry name" value="Beta-lactam/transpept-like"/>
</dbReference>
<evidence type="ECO:0000256" key="10">
    <source>
        <dbReference type="SAM" id="Phobius"/>
    </source>
</evidence>
<dbReference type="PANTHER" id="PTHR32282:SF34">
    <property type="entry name" value="PENICILLIN-BINDING PROTEIN 1A"/>
    <property type="match status" value="1"/>
</dbReference>
<evidence type="ECO:0000256" key="2">
    <source>
        <dbReference type="ARBA" id="ARBA00022670"/>
    </source>
</evidence>
<evidence type="ECO:0000256" key="9">
    <source>
        <dbReference type="SAM" id="MobiDB-lite"/>
    </source>
</evidence>
<dbReference type="Pfam" id="PF00905">
    <property type="entry name" value="Transpeptidase"/>
    <property type="match status" value="1"/>
</dbReference>
<feature type="compositionally biased region" description="Low complexity" evidence="9">
    <location>
        <begin position="651"/>
        <end position="667"/>
    </location>
</feature>
<dbReference type="SUPFAM" id="SSF53955">
    <property type="entry name" value="Lysozyme-like"/>
    <property type="match status" value="1"/>
</dbReference>
<dbReference type="GO" id="GO:0004180">
    <property type="term" value="F:carboxypeptidase activity"/>
    <property type="evidence" value="ECO:0007669"/>
    <property type="project" value="UniProtKB-KW"/>
</dbReference>
<comment type="caution">
    <text evidence="13">The sequence shown here is derived from an EMBL/GenBank/DDBJ whole genome shotgun (WGS) entry which is preliminary data.</text>
</comment>
<keyword evidence="14" id="KW-1185">Reference proteome</keyword>
<accession>A0ABU2BVL0</accession>
<reference evidence="13 14" key="1">
    <citation type="submission" date="2023-07" db="EMBL/GenBank/DDBJ databases">
        <title>Sequencing the genomes of 1000 actinobacteria strains.</title>
        <authorList>
            <person name="Klenk H.-P."/>
        </authorList>
    </citation>
    <scope>NUCLEOTIDE SEQUENCE [LARGE SCALE GENOMIC DNA]</scope>
    <source>
        <strain evidence="13 14">DSM 19426</strain>
    </source>
</reference>